<dbReference type="Proteomes" id="UP000596276">
    <property type="component" value="Chromosome 5"/>
</dbReference>
<dbReference type="VEuPathDB" id="FungiDB:AFLA_004895"/>
<gene>
    <name evidence="1" type="ORF">F9C07_6452</name>
</gene>
<evidence type="ECO:0000313" key="1">
    <source>
        <dbReference type="EMBL" id="QRD83942.1"/>
    </source>
</evidence>
<dbReference type="EMBL" id="CP044621">
    <property type="protein sequence ID" value="QRD83942.1"/>
    <property type="molecule type" value="Genomic_DNA"/>
</dbReference>
<protein>
    <submittedName>
        <fullName evidence="1">Uncharacterized protein</fullName>
    </submittedName>
</protein>
<accession>A0A7U2MHP6</accession>
<evidence type="ECO:0000313" key="2">
    <source>
        <dbReference type="Proteomes" id="UP000596276"/>
    </source>
</evidence>
<dbReference type="AlphaFoldDB" id="A0A7U2MHP6"/>
<reference evidence="2" key="1">
    <citation type="journal article" date="2021" name="G3 (Bethesda)">
        <title>Chromosome assembled and annotated genome sequence of Aspergillus flavus NRRL 3357.</title>
        <authorList>
            <person name="Skerker J.M."/>
            <person name="Pianalto K.M."/>
            <person name="Mondo S.J."/>
            <person name="Yang K."/>
            <person name="Arkin A.P."/>
            <person name="Keller N.P."/>
            <person name="Grigoriev I.V."/>
            <person name="Louise Glass N.L."/>
        </authorList>
    </citation>
    <scope>NUCLEOTIDE SEQUENCE [LARGE SCALE GENOMIC DNA]</scope>
    <source>
        <strain evidence="2">ATCC 200026 / FGSC A1120 / IAM 13836 / NRRL 3357 / JCM 12722 / SRRC 167</strain>
    </source>
</reference>
<keyword evidence="2" id="KW-1185">Reference proteome</keyword>
<name>A0A7U2MHP6_ASPFN</name>
<sequence>MELVCDCESLKGRINLDDTIGPEFDRVNAVAECFGHKREKSRDMMKSESESGH</sequence>
<dbReference type="VEuPathDB" id="FungiDB:F9C07_6452"/>
<proteinExistence type="predicted"/>
<organism evidence="1 2">
    <name type="scientific">Aspergillus flavus (strain ATCC 200026 / FGSC A1120 / IAM 13836 / NRRL 3357 / JCM 12722 / SRRC 167)</name>
    <dbReference type="NCBI Taxonomy" id="332952"/>
    <lineage>
        <taxon>Eukaryota</taxon>
        <taxon>Fungi</taxon>
        <taxon>Dikarya</taxon>
        <taxon>Ascomycota</taxon>
        <taxon>Pezizomycotina</taxon>
        <taxon>Eurotiomycetes</taxon>
        <taxon>Eurotiomycetidae</taxon>
        <taxon>Eurotiales</taxon>
        <taxon>Aspergillaceae</taxon>
        <taxon>Aspergillus</taxon>
        <taxon>Aspergillus subgen. Circumdati</taxon>
    </lineage>
</organism>